<proteinExistence type="predicted"/>
<dbReference type="EMBL" id="JABFTP020000185">
    <property type="protein sequence ID" value="KAL3288784.1"/>
    <property type="molecule type" value="Genomic_DNA"/>
</dbReference>
<evidence type="ECO:0000313" key="1">
    <source>
        <dbReference type="EMBL" id="KAL3288784.1"/>
    </source>
</evidence>
<evidence type="ECO:0000313" key="2">
    <source>
        <dbReference type="Proteomes" id="UP001516400"/>
    </source>
</evidence>
<organism evidence="1 2">
    <name type="scientific">Cryptolaemus montrouzieri</name>
    <dbReference type="NCBI Taxonomy" id="559131"/>
    <lineage>
        <taxon>Eukaryota</taxon>
        <taxon>Metazoa</taxon>
        <taxon>Ecdysozoa</taxon>
        <taxon>Arthropoda</taxon>
        <taxon>Hexapoda</taxon>
        <taxon>Insecta</taxon>
        <taxon>Pterygota</taxon>
        <taxon>Neoptera</taxon>
        <taxon>Endopterygota</taxon>
        <taxon>Coleoptera</taxon>
        <taxon>Polyphaga</taxon>
        <taxon>Cucujiformia</taxon>
        <taxon>Coccinelloidea</taxon>
        <taxon>Coccinellidae</taxon>
        <taxon>Scymninae</taxon>
        <taxon>Scymnini</taxon>
        <taxon>Cryptolaemus</taxon>
    </lineage>
</organism>
<keyword evidence="2" id="KW-1185">Reference proteome</keyword>
<dbReference type="AlphaFoldDB" id="A0ABD2PCT5"/>
<name>A0ABD2PCT5_9CUCU</name>
<sequence length="103" mass="11728">MWPEGALINKLFQKTGSVKDPNTDKSSTHKVNKLSLLHLNIQDLLEKHNRLEGFLISECMPDILCISEHFVYAAMCREITLYCHHTATIYGRPNLQQGGVDVF</sequence>
<gene>
    <name evidence="1" type="ORF">HHI36_003218</name>
</gene>
<dbReference type="Proteomes" id="UP001516400">
    <property type="component" value="Unassembled WGS sequence"/>
</dbReference>
<accession>A0ABD2PCT5</accession>
<protein>
    <submittedName>
        <fullName evidence="1">Uncharacterized protein</fullName>
    </submittedName>
</protein>
<reference evidence="1 2" key="1">
    <citation type="journal article" date="2021" name="BMC Biol.">
        <title>Horizontally acquired antibacterial genes associated with adaptive radiation of ladybird beetles.</title>
        <authorList>
            <person name="Li H.S."/>
            <person name="Tang X.F."/>
            <person name="Huang Y.H."/>
            <person name="Xu Z.Y."/>
            <person name="Chen M.L."/>
            <person name="Du X.Y."/>
            <person name="Qiu B.Y."/>
            <person name="Chen P.T."/>
            <person name="Zhang W."/>
            <person name="Slipinski A."/>
            <person name="Escalona H.E."/>
            <person name="Waterhouse R.M."/>
            <person name="Zwick A."/>
            <person name="Pang H."/>
        </authorList>
    </citation>
    <scope>NUCLEOTIDE SEQUENCE [LARGE SCALE GENOMIC DNA]</scope>
    <source>
        <strain evidence="1">SYSU2018</strain>
    </source>
</reference>
<comment type="caution">
    <text evidence="1">The sequence shown here is derived from an EMBL/GenBank/DDBJ whole genome shotgun (WGS) entry which is preliminary data.</text>
</comment>